<reference evidence="1" key="1">
    <citation type="submission" date="2016-04" db="EMBL/GenBank/DDBJ databases">
        <authorList>
            <person name="Calderon-Fernandez G.M.Sr."/>
        </authorList>
    </citation>
    <scope>NUCLEOTIDE SEQUENCE</scope>
    <source>
        <strain evidence="1">Int1</strain>
        <tissue evidence="1">Integument</tissue>
    </source>
</reference>
<evidence type="ECO:0000313" key="1">
    <source>
        <dbReference type="EMBL" id="JAR96442.1"/>
    </source>
</evidence>
<protein>
    <submittedName>
        <fullName evidence="1">Rna polymerase ii subunit b1 ctd phosphatase rpap2</fullName>
    </submittedName>
</protein>
<dbReference type="AlphaFoldDB" id="A0A170V8Q7"/>
<reference evidence="1" key="2">
    <citation type="journal article" date="2017" name="J. Med. Entomol.">
        <title>Transcriptome Analysis of the Triatoma infestans (Hemiptera: Reduviidae) Integument.</title>
        <authorList>
            <person name="Calderon-Fernandez G.M."/>
            <person name="Moriconi D.E."/>
            <person name="Dulbecco A.B."/>
            <person name="Juarez M.P."/>
        </authorList>
    </citation>
    <scope>NUCLEOTIDE SEQUENCE</scope>
    <source>
        <strain evidence="1">Int1</strain>
        <tissue evidence="1">Integument</tissue>
    </source>
</reference>
<organism evidence="1">
    <name type="scientific">Triatoma infestans</name>
    <name type="common">Assassin bug</name>
    <dbReference type="NCBI Taxonomy" id="30076"/>
    <lineage>
        <taxon>Eukaryota</taxon>
        <taxon>Metazoa</taxon>
        <taxon>Ecdysozoa</taxon>
        <taxon>Arthropoda</taxon>
        <taxon>Hexapoda</taxon>
        <taxon>Insecta</taxon>
        <taxon>Pterygota</taxon>
        <taxon>Neoptera</taxon>
        <taxon>Paraneoptera</taxon>
        <taxon>Hemiptera</taxon>
        <taxon>Heteroptera</taxon>
        <taxon>Panheteroptera</taxon>
        <taxon>Cimicomorpha</taxon>
        <taxon>Reduviidae</taxon>
        <taxon>Triatominae</taxon>
        <taxon>Triatoma</taxon>
    </lineage>
</organism>
<accession>A0A170V8Q7</accession>
<name>A0A170V8Q7_TRIIF</name>
<proteinExistence type="predicted"/>
<sequence length="47" mass="5682">MHLRQILLKSRIINLLLSYHLDLDYLQKCVSKLSNIEQIIRNSQWTE</sequence>
<dbReference type="EMBL" id="GEMB01006921">
    <property type="protein sequence ID" value="JAR96442.1"/>
    <property type="molecule type" value="Transcribed_RNA"/>
</dbReference>